<feature type="region of interest" description="Disordered" evidence="1">
    <location>
        <begin position="602"/>
        <end position="629"/>
    </location>
</feature>
<dbReference type="STRING" id="945553.A0A0D2P6W4"/>
<feature type="region of interest" description="Disordered" evidence="1">
    <location>
        <begin position="643"/>
        <end position="738"/>
    </location>
</feature>
<dbReference type="InterPro" id="IPR018289">
    <property type="entry name" value="MULE_transposase_dom"/>
</dbReference>
<name>A0A0D2P6W4_HYPSF</name>
<evidence type="ECO:0000256" key="2">
    <source>
        <dbReference type="SAM" id="Phobius"/>
    </source>
</evidence>
<feature type="compositionally biased region" description="Acidic residues" evidence="1">
    <location>
        <begin position="614"/>
        <end position="629"/>
    </location>
</feature>
<evidence type="ECO:0000259" key="3">
    <source>
        <dbReference type="Pfam" id="PF10551"/>
    </source>
</evidence>
<dbReference type="Proteomes" id="UP000054270">
    <property type="component" value="Unassembled WGS sequence"/>
</dbReference>
<feature type="region of interest" description="Disordered" evidence="1">
    <location>
        <begin position="147"/>
        <end position="169"/>
    </location>
</feature>
<dbReference type="AlphaFoldDB" id="A0A0D2P6W4"/>
<keyword evidence="2" id="KW-0812">Transmembrane</keyword>
<feature type="region of interest" description="Disordered" evidence="1">
    <location>
        <begin position="252"/>
        <end position="272"/>
    </location>
</feature>
<accession>A0A0D2P6W4</accession>
<dbReference type="OrthoDB" id="2437251at2759"/>
<feature type="transmembrane region" description="Helical" evidence="2">
    <location>
        <begin position="45"/>
        <end position="65"/>
    </location>
</feature>
<dbReference type="Pfam" id="PF10551">
    <property type="entry name" value="MULE"/>
    <property type="match status" value="1"/>
</dbReference>
<keyword evidence="2" id="KW-1133">Transmembrane helix</keyword>
<sequence length="882" mass="99117">MPDDIKDTSRSDSGTLKLDGSGLPLIPQPTTSPIDPLNYPDWLKYLILVQASFLAALSVLGIGILNPVVVPLAKEFNITPVFATYTATVAVGSESYSPSTFVATLMDEKKCGACKVVKNLDETQYNKTRDGFAAVCKQCSAQRAQKRKEKKNYVNSDDEDPSSDDNADEDLRMELGNVKLDDFITAVRSAEEAIHSFAALVDTADSAGTDGRERANRLAYQIWNELKYRFVYHSRYVRKKTASTRYIYHCAQNKDRQQKSKKTTKEGAKQRDKEAMAAFNCNGWLHITVWDNSNSVLVRFKHENEHVPYWNIDVPSDTRDFIKNNSAMTPTQLWNEILKNNPSPGFTRKSVYHLWHAESSKKWKRHPNELKSAKILIDEASKAKGLYRVESIQLHDEPGTWFGPKIREISLDSAWNTNGSNFEVYALLGELAGSGCPLGYLLIQSSTGNGESGGKERYIKKLLAHFKNTWELKPIITLTDKDMSEINAFLDVFPSAKHQLCFWHCLRAIKTRLSILRRWPKFYDVKEAMMEFPWIDKDFVPCAQAADPAAAMNEYVVQNKIPHVTVFFQGKVQDMAPEPVANAPRRLTIRLNGRVQAVVPIPTTAEPVARDSEELGVGEDDQEDTPDESDLIEEVDRLLSLDANAQDSEDGPDWMFDKEEPDGAITDGDDNAWSGDPSVLQGEGGWKELIGNQDASTKRPHRAARTNSESARDKRPRTDNRNFDDGREPIDLHGTNSENEVIDLTMTSPIVSPHLPQTALPPESADTERPPSELGFRSDSSAFDYGSDDEVQLDELCEDLEEMALNMEKAAKILRAQIPHRNRIWLKAVKETLGPSVSMFVGDIASIEKHGRKRITTWAEGKSKKEKRRAKMAMGYMLPSHD</sequence>
<feature type="compositionally biased region" description="Acidic residues" evidence="1">
    <location>
        <begin position="659"/>
        <end position="670"/>
    </location>
</feature>
<keyword evidence="2" id="KW-0472">Membrane</keyword>
<feature type="compositionally biased region" description="Basic and acidic residues" evidence="1">
    <location>
        <begin position="710"/>
        <end position="731"/>
    </location>
</feature>
<feature type="compositionally biased region" description="Basic and acidic residues" evidence="1">
    <location>
        <begin position="1"/>
        <end position="10"/>
    </location>
</feature>
<evidence type="ECO:0000313" key="5">
    <source>
        <dbReference type="Proteomes" id="UP000054270"/>
    </source>
</evidence>
<evidence type="ECO:0000313" key="4">
    <source>
        <dbReference type="EMBL" id="KJA16135.1"/>
    </source>
</evidence>
<feature type="region of interest" description="Disordered" evidence="1">
    <location>
        <begin position="751"/>
        <end position="781"/>
    </location>
</feature>
<gene>
    <name evidence="4" type="ORF">HYPSUDRAFT_207287</name>
</gene>
<evidence type="ECO:0000256" key="1">
    <source>
        <dbReference type="SAM" id="MobiDB-lite"/>
    </source>
</evidence>
<protein>
    <recommendedName>
        <fullName evidence="3">MULE transposase domain-containing protein</fullName>
    </recommendedName>
</protein>
<organism evidence="4 5">
    <name type="scientific">Hypholoma sublateritium (strain FD-334 SS-4)</name>
    <dbReference type="NCBI Taxonomy" id="945553"/>
    <lineage>
        <taxon>Eukaryota</taxon>
        <taxon>Fungi</taxon>
        <taxon>Dikarya</taxon>
        <taxon>Basidiomycota</taxon>
        <taxon>Agaricomycotina</taxon>
        <taxon>Agaricomycetes</taxon>
        <taxon>Agaricomycetidae</taxon>
        <taxon>Agaricales</taxon>
        <taxon>Agaricineae</taxon>
        <taxon>Strophariaceae</taxon>
        <taxon>Hypholoma</taxon>
    </lineage>
</organism>
<keyword evidence="5" id="KW-1185">Reference proteome</keyword>
<proteinExistence type="predicted"/>
<dbReference type="EMBL" id="KN817627">
    <property type="protein sequence ID" value="KJA16135.1"/>
    <property type="molecule type" value="Genomic_DNA"/>
</dbReference>
<feature type="domain" description="MULE transposase" evidence="3">
    <location>
        <begin position="410"/>
        <end position="505"/>
    </location>
</feature>
<feature type="region of interest" description="Disordered" evidence="1">
    <location>
        <begin position="1"/>
        <end position="29"/>
    </location>
</feature>
<feature type="compositionally biased region" description="Acidic residues" evidence="1">
    <location>
        <begin position="156"/>
        <end position="168"/>
    </location>
</feature>
<reference evidence="5" key="1">
    <citation type="submission" date="2014-04" db="EMBL/GenBank/DDBJ databases">
        <title>Evolutionary Origins and Diversification of the Mycorrhizal Mutualists.</title>
        <authorList>
            <consortium name="DOE Joint Genome Institute"/>
            <consortium name="Mycorrhizal Genomics Consortium"/>
            <person name="Kohler A."/>
            <person name="Kuo A."/>
            <person name="Nagy L.G."/>
            <person name="Floudas D."/>
            <person name="Copeland A."/>
            <person name="Barry K.W."/>
            <person name="Cichocki N."/>
            <person name="Veneault-Fourrey C."/>
            <person name="LaButti K."/>
            <person name="Lindquist E.A."/>
            <person name="Lipzen A."/>
            <person name="Lundell T."/>
            <person name="Morin E."/>
            <person name="Murat C."/>
            <person name="Riley R."/>
            <person name="Ohm R."/>
            <person name="Sun H."/>
            <person name="Tunlid A."/>
            <person name="Henrissat B."/>
            <person name="Grigoriev I.V."/>
            <person name="Hibbett D.S."/>
            <person name="Martin F."/>
        </authorList>
    </citation>
    <scope>NUCLEOTIDE SEQUENCE [LARGE SCALE GENOMIC DNA]</scope>
    <source>
        <strain evidence="5">FD-334 SS-4</strain>
    </source>
</reference>